<protein>
    <recommendedName>
        <fullName evidence="4">Kinase</fullName>
        <ecNumber evidence="4">2.7.-.-</ecNumber>
    </recommendedName>
</protein>
<sequence>MEAASALALGQPSTPLLNQVAGHQGVMSDASGSLVIKPSLPKEIAFYQLINETPRSSPFSKLKPFIPKYFGTLRLEGRLEGNGQLQADIPEKAEIPESVVIQNLSHGFTHPSILDAKLGTVLHEPTASEEKKERMEKNARETTTKKTGLRLTGSQTWHAPTQSYILTPKSFGKGIKASQLPSGMVRYFPLPTDHIPSLVTPPSPAPTTSTSSTFGNAQLAPPVPSAPSSAESKPPPLPLTPLTGNNEAKEYAGHALPPKLLLRVLDIVDAELSKLETLLTGLEIRFVGASVLVVYEGDADRLAAALDRLDSRPPKFVSDEPEDDDDLMDLLEDEETDSEGSEESDDLDGPKADEREKRRCPPVVLKLIDFAHTWLEEGGGPDQGVLLGLKTLRGLIAGRRGEVQSAVKEA</sequence>
<dbReference type="PANTHER" id="PTHR12400:SF108">
    <property type="entry name" value="KINASE"/>
    <property type="match status" value="1"/>
</dbReference>
<comment type="caution">
    <text evidence="6">The sequence shown here is derived from an EMBL/GenBank/DDBJ whole genome shotgun (WGS) entry which is preliminary data.</text>
</comment>
<dbReference type="GO" id="GO:0000824">
    <property type="term" value="F:inositol-1,4,5,6-tetrakisphosphate 3-kinase activity"/>
    <property type="evidence" value="ECO:0007669"/>
    <property type="project" value="TreeGrafter"/>
</dbReference>
<dbReference type="GO" id="GO:0005737">
    <property type="term" value="C:cytoplasm"/>
    <property type="evidence" value="ECO:0007669"/>
    <property type="project" value="TreeGrafter"/>
</dbReference>
<accession>A0AA38H996</accession>
<organism evidence="6 7">
    <name type="scientific">Dioszegia hungarica</name>
    <dbReference type="NCBI Taxonomy" id="4972"/>
    <lineage>
        <taxon>Eukaryota</taxon>
        <taxon>Fungi</taxon>
        <taxon>Dikarya</taxon>
        <taxon>Basidiomycota</taxon>
        <taxon>Agaricomycotina</taxon>
        <taxon>Tremellomycetes</taxon>
        <taxon>Tremellales</taxon>
        <taxon>Bulleribasidiaceae</taxon>
        <taxon>Dioszegia</taxon>
    </lineage>
</organism>
<evidence type="ECO:0000256" key="3">
    <source>
        <dbReference type="ARBA" id="ARBA00022777"/>
    </source>
</evidence>
<evidence type="ECO:0000256" key="5">
    <source>
        <dbReference type="SAM" id="MobiDB-lite"/>
    </source>
</evidence>
<evidence type="ECO:0000313" key="6">
    <source>
        <dbReference type="EMBL" id="KAI9636595.1"/>
    </source>
</evidence>
<evidence type="ECO:0000256" key="4">
    <source>
        <dbReference type="RuleBase" id="RU363090"/>
    </source>
</evidence>
<comment type="similarity">
    <text evidence="1 4">Belongs to the inositol phosphokinase (IPK) family.</text>
</comment>
<dbReference type="InterPro" id="IPR038286">
    <property type="entry name" value="IPK_sf"/>
</dbReference>
<dbReference type="Gene3D" id="3.30.470.160">
    <property type="entry name" value="Inositol polyphosphate kinase"/>
    <property type="match status" value="1"/>
</dbReference>
<reference evidence="6" key="1">
    <citation type="journal article" date="2022" name="G3 (Bethesda)">
        <title>High quality genome of the basidiomycete yeast Dioszegia hungarica PDD-24b-2 isolated from cloud water.</title>
        <authorList>
            <person name="Jarrige D."/>
            <person name="Haridas S."/>
            <person name="Bleykasten-Grosshans C."/>
            <person name="Joly M."/>
            <person name="Nadalig T."/>
            <person name="Sancelme M."/>
            <person name="Vuilleumier S."/>
            <person name="Grigoriev I.V."/>
            <person name="Amato P."/>
            <person name="Bringel F."/>
        </authorList>
    </citation>
    <scope>NUCLEOTIDE SEQUENCE</scope>
    <source>
        <strain evidence="6">PDD-24b-2</strain>
    </source>
</reference>
<dbReference type="GO" id="GO:0032958">
    <property type="term" value="P:inositol phosphate biosynthetic process"/>
    <property type="evidence" value="ECO:0007669"/>
    <property type="project" value="InterPro"/>
</dbReference>
<dbReference type="AlphaFoldDB" id="A0AA38H996"/>
<dbReference type="GO" id="GO:0008440">
    <property type="term" value="F:inositol-1,4,5-trisphosphate 3-kinase activity"/>
    <property type="evidence" value="ECO:0007669"/>
    <property type="project" value="TreeGrafter"/>
</dbReference>
<keyword evidence="3 4" id="KW-0418">Kinase</keyword>
<dbReference type="GeneID" id="77727983"/>
<evidence type="ECO:0000256" key="2">
    <source>
        <dbReference type="ARBA" id="ARBA00022679"/>
    </source>
</evidence>
<proteinExistence type="inferred from homology"/>
<dbReference type="Proteomes" id="UP001164286">
    <property type="component" value="Unassembled WGS sequence"/>
</dbReference>
<feature type="region of interest" description="Disordered" evidence="5">
    <location>
        <begin position="198"/>
        <end position="245"/>
    </location>
</feature>
<dbReference type="PANTHER" id="PTHR12400">
    <property type="entry name" value="INOSITOL POLYPHOSPHATE KINASE"/>
    <property type="match status" value="1"/>
</dbReference>
<gene>
    <name evidence="6" type="ORF">MKK02DRAFT_33753</name>
</gene>
<dbReference type="GO" id="GO:0005634">
    <property type="term" value="C:nucleus"/>
    <property type="evidence" value="ECO:0007669"/>
    <property type="project" value="TreeGrafter"/>
</dbReference>
<feature type="compositionally biased region" description="Basic and acidic residues" evidence="5">
    <location>
        <begin position="348"/>
        <end position="358"/>
    </location>
</feature>
<keyword evidence="7" id="KW-1185">Reference proteome</keyword>
<dbReference type="SUPFAM" id="SSF56104">
    <property type="entry name" value="SAICAR synthase-like"/>
    <property type="match status" value="2"/>
</dbReference>
<feature type="region of interest" description="Disordered" evidence="5">
    <location>
        <begin position="333"/>
        <end position="358"/>
    </location>
</feature>
<dbReference type="EC" id="2.7.-.-" evidence="4"/>
<dbReference type="EMBL" id="JAKWFO010000005">
    <property type="protein sequence ID" value="KAI9636595.1"/>
    <property type="molecule type" value="Genomic_DNA"/>
</dbReference>
<dbReference type="InterPro" id="IPR005522">
    <property type="entry name" value="IPK"/>
</dbReference>
<feature type="compositionally biased region" description="Basic and acidic residues" evidence="5">
    <location>
        <begin position="126"/>
        <end position="144"/>
    </location>
</feature>
<keyword evidence="2 4" id="KW-0808">Transferase</keyword>
<feature type="compositionally biased region" description="Acidic residues" evidence="5">
    <location>
        <begin position="333"/>
        <end position="347"/>
    </location>
</feature>
<feature type="region of interest" description="Disordered" evidence="5">
    <location>
        <begin position="125"/>
        <end position="154"/>
    </location>
</feature>
<evidence type="ECO:0000313" key="7">
    <source>
        <dbReference type="Proteomes" id="UP001164286"/>
    </source>
</evidence>
<dbReference type="Pfam" id="PF03770">
    <property type="entry name" value="IPK"/>
    <property type="match status" value="2"/>
</dbReference>
<dbReference type="RefSeq" id="XP_052946372.1">
    <property type="nucleotide sequence ID" value="XM_053088778.1"/>
</dbReference>
<name>A0AA38H996_9TREE</name>
<dbReference type="GO" id="GO:0046854">
    <property type="term" value="P:phosphatidylinositol phosphate biosynthetic process"/>
    <property type="evidence" value="ECO:0007669"/>
    <property type="project" value="TreeGrafter"/>
</dbReference>
<evidence type="ECO:0000256" key="1">
    <source>
        <dbReference type="ARBA" id="ARBA00007374"/>
    </source>
</evidence>